<dbReference type="OrthoDB" id="9894711at2"/>
<proteinExistence type="predicted"/>
<evidence type="ECO:0008006" key="4">
    <source>
        <dbReference type="Google" id="ProtNLM"/>
    </source>
</evidence>
<accession>A0A501WEJ9</accession>
<keyword evidence="3" id="KW-1185">Reference proteome</keyword>
<evidence type="ECO:0000313" key="2">
    <source>
        <dbReference type="EMBL" id="TPE43986.1"/>
    </source>
</evidence>
<name>A0A501WEJ9_9BACT</name>
<gene>
    <name evidence="2" type="ORF">FJM65_11210</name>
</gene>
<protein>
    <recommendedName>
        <fullName evidence="4">Holin</fullName>
    </recommendedName>
</protein>
<organism evidence="2 3">
    <name type="scientific">Pontibacter mangrovi</name>
    <dbReference type="NCBI Taxonomy" id="2589816"/>
    <lineage>
        <taxon>Bacteria</taxon>
        <taxon>Pseudomonadati</taxon>
        <taxon>Bacteroidota</taxon>
        <taxon>Cytophagia</taxon>
        <taxon>Cytophagales</taxon>
        <taxon>Hymenobacteraceae</taxon>
        <taxon>Pontibacter</taxon>
    </lineage>
</organism>
<evidence type="ECO:0000256" key="1">
    <source>
        <dbReference type="SAM" id="Phobius"/>
    </source>
</evidence>
<feature type="transmembrane region" description="Helical" evidence="1">
    <location>
        <begin position="21"/>
        <end position="39"/>
    </location>
</feature>
<keyword evidence="1" id="KW-0812">Transmembrane</keyword>
<reference evidence="2 3" key="1">
    <citation type="submission" date="2019-06" db="EMBL/GenBank/DDBJ databases">
        <title>A novel bacterium of genus Pontibacter, isolated from marine sediment.</title>
        <authorList>
            <person name="Huang H."/>
            <person name="Mo K."/>
            <person name="Hu Y."/>
        </authorList>
    </citation>
    <scope>NUCLEOTIDE SEQUENCE [LARGE SCALE GENOMIC DNA]</scope>
    <source>
        <strain evidence="2 3">HB172049</strain>
    </source>
</reference>
<feature type="transmembrane region" description="Helical" evidence="1">
    <location>
        <begin position="78"/>
        <end position="98"/>
    </location>
</feature>
<feature type="transmembrane region" description="Helical" evidence="1">
    <location>
        <begin position="104"/>
        <end position="125"/>
    </location>
</feature>
<dbReference type="Proteomes" id="UP000316727">
    <property type="component" value="Unassembled WGS sequence"/>
</dbReference>
<dbReference type="AlphaFoldDB" id="A0A501WEJ9"/>
<comment type="caution">
    <text evidence="2">The sequence shown here is derived from an EMBL/GenBank/DDBJ whole genome shotgun (WGS) entry which is preliminary data.</text>
</comment>
<feature type="transmembrane region" description="Helical" evidence="1">
    <location>
        <begin position="45"/>
        <end position="66"/>
    </location>
</feature>
<dbReference type="RefSeq" id="WP_140621609.1">
    <property type="nucleotide sequence ID" value="NZ_VFRQ01000005.1"/>
</dbReference>
<keyword evidence="1" id="KW-1133">Transmembrane helix</keyword>
<sequence length="184" mass="20672">MMILKNDFIDLTTPTNRKYAGWVELAAFVVGGMTAFVDAHIWSPATTYFCVMGLVMMDFLSGMWVGHRSPAGIETRKAKKVLGTLVAYTTFMFFAHKFSRNEPALFWMPQAVLAPIVVINFTSLIKNASLLGFLPEKIAEWLYKNIDKYKNPNQNEAPVYAEPANLPEDGELVSAEDDHHLVSH</sequence>
<evidence type="ECO:0000313" key="3">
    <source>
        <dbReference type="Proteomes" id="UP000316727"/>
    </source>
</evidence>
<dbReference type="EMBL" id="VFRQ01000005">
    <property type="protein sequence ID" value="TPE43986.1"/>
    <property type="molecule type" value="Genomic_DNA"/>
</dbReference>
<keyword evidence="1" id="KW-0472">Membrane</keyword>